<dbReference type="InterPro" id="IPR029058">
    <property type="entry name" value="AB_hydrolase_fold"/>
</dbReference>
<sequence>LDDDYWSSLFDMASIPIRAQVNDYRNPKDVKMAKLLISLWSNFIKTGNPTPDTRTLGFLWTPLSNESRPHLNITDESKLMYNYRQKYMELWTPHCAVLDHPNPPHFLL</sequence>
<dbReference type="AlphaFoldDB" id="A0A0R3T9D8"/>
<dbReference type="InterPro" id="IPR002018">
    <property type="entry name" value="CarbesteraseB"/>
</dbReference>
<reference evidence="2" key="1">
    <citation type="submission" date="2017-02" db="UniProtKB">
        <authorList>
            <consortium name="WormBaseParasite"/>
        </authorList>
    </citation>
    <scope>IDENTIFICATION</scope>
</reference>
<dbReference type="SUPFAM" id="SSF53474">
    <property type="entry name" value="alpha/beta-Hydrolases"/>
    <property type="match status" value="1"/>
</dbReference>
<proteinExistence type="predicted"/>
<organism evidence="2">
    <name type="scientific">Rodentolepis nana</name>
    <name type="common">Dwarf tapeworm</name>
    <name type="synonym">Hymenolepis nana</name>
    <dbReference type="NCBI Taxonomy" id="102285"/>
    <lineage>
        <taxon>Eukaryota</taxon>
        <taxon>Metazoa</taxon>
        <taxon>Spiralia</taxon>
        <taxon>Lophotrochozoa</taxon>
        <taxon>Platyhelminthes</taxon>
        <taxon>Cestoda</taxon>
        <taxon>Eucestoda</taxon>
        <taxon>Cyclophyllidea</taxon>
        <taxon>Hymenolepididae</taxon>
        <taxon>Rodentolepis</taxon>
    </lineage>
</organism>
<feature type="domain" description="Carboxylesterase type B" evidence="1">
    <location>
        <begin position="22"/>
        <end position="91"/>
    </location>
</feature>
<dbReference type="Gene3D" id="3.40.50.1820">
    <property type="entry name" value="alpha/beta hydrolase"/>
    <property type="match status" value="1"/>
</dbReference>
<dbReference type="Pfam" id="PF00135">
    <property type="entry name" value="COesterase"/>
    <property type="match status" value="1"/>
</dbReference>
<name>A0A0R3T9D8_RODNA</name>
<protein>
    <submittedName>
        <fullName evidence="2">COesterase domain-containing protein</fullName>
    </submittedName>
</protein>
<accession>A0A0R3T9D8</accession>
<evidence type="ECO:0000259" key="1">
    <source>
        <dbReference type="Pfam" id="PF00135"/>
    </source>
</evidence>
<evidence type="ECO:0000313" key="2">
    <source>
        <dbReference type="WBParaSite" id="HNAJ_0000367701-mRNA-1"/>
    </source>
</evidence>
<dbReference type="WBParaSite" id="HNAJ_0000367701-mRNA-1">
    <property type="protein sequence ID" value="HNAJ_0000367701-mRNA-1"/>
    <property type="gene ID" value="HNAJ_0000367701"/>
</dbReference>